<accession>A0A7G8T7Q5</accession>
<dbReference type="Proteomes" id="UP000469440">
    <property type="component" value="Unassembled WGS sequence"/>
</dbReference>
<reference evidence="2 4" key="2">
    <citation type="submission" date="2020-08" db="EMBL/GenBank/DDBJ databases">
        <title>The isolate Caproiciproducens sp. 7D4C2 produces n-caproate at mildly acidic conditions from hexoses: genome and rBOX comparison with related strains and chain-elongating bacteria.</title>
        <authorList>
            <person name="Esquivel-Elizondo S."/>
            <person name="Bagci C."/>
            <person name="Temovska M."/>
            <person name="Jeon B.S."/>
            <person name="Bessarab I."/>
            <person name="Williams R.B.H."/>
            <person name="Huson D.H."/>
            <person name="Angenent L.T."/>
        </authorList>
    </citation>
    <scope>NUCLEOTIDE SEQUENCE [LARGE SCALE GENOMIC DNA]</scope>
    <source>
        <strain evidence="2 4">7D4C2</strain>
    </source>
</reference>
<dbReference type="EMBL" id="CP060286">
    <property type="protein sequence ID" value="QNK39646.1"/>
    <property type="molecule type" value="Genomic_DNA"/>
</dbReference>
<evidence type="ECO:0000313" key="2">
    <source>
        <dbReference type="EMBL" id="QNK39646.1"/>
    </source>
</evidence>
<accession>A0A6N8I270</accession>
<dbReference type="RefSeq" id="WP_066646781.1">
    <property type="nucleotide sequence ID" value="NZ_CP060286.1"/>
</dbReference>
<evidence type="ECO:0000313" key="1">
    <source>
        <dbReference type="EMBL" id="MVB12211.1"/>
    </source>
</evidence>
<name>A0A6N8I270_9FIRM</name>
<dbReference type="EMBL" id="VWXL01000084">
    <property type="protein sequence ID" value="MVB12211.1"/>
    <property type="molecule type" value="Genomic_DNA"/>
</dbReference>
<gene>
    <name evidence="1" type="ORF">CAFE_29430</name>
    <name evidence="2" type="ORF">HCR03_13000</name>
</gene>
<dbReference type="KEGG" id="cfem:HCR03_13000"/>
<dbReference type="Proteomes" id="UP000515909">
    <property type="component" value="Chromosome"/>
</dbReference>
<protein>
    <submittedName>
        <fullName evidence="1">Uncharacterized protein</fullName>
    </submittedName>
</protein>
<keyword evidence="3" id="KW-1185">Reference proteome</keyword>
<evidence type="ECO:0000313" key="3">
    <source>
        <dbReference type="Proteomes" id="UP000469440"/>
    </source>
</evidence>
<evidence type="ECO:0000313" key="4">
    <source>
        <dbReference type="Proteomes" id="UP000515909"/>
    </source>
</evidence>
<sequence>MSSPVQLHDVDVNSFLKVLDDCKGKVFLVTDEGDRLNLKSKLSQLVGLTRLIEGGKIAEAFVMCDDPEDESKLFRFNLFGSEGKEPK</sequence>
<reference evidence="1 3" key="1">
    <citation type="submission" date="2019-09" db="EMBL/GenBank/DDBJ databases">
        <title>Genome sequence of Clostridium sp. EA1.</title>
        <authorList>
            <person name="Poehlein A."/>
            <person name="Bengelsdorf F.R."/>
            <person name="Daniel R."/>
        </authorList>
    </citation>
    <scope>NUCLEOTIDE SEQUENCE [LARGE SCALE GENOMIC DNA]</scope>
    <source>
        <strain evidence="1 3">EA1</strain>
    </source>
</reference>
<organism evidence="1 3">
    <name type="scientific">Caproicibacter fermentans</name>
    <dbReference type="NCBI Taxonomy" id="2576756"/>
    <lineage>
        <taxon>Bacteria</taxon>
        <taxon>Bacillati</taxon>
        <taxon>Bacillota</taxon>
        <taxon>Clostridia</taxon>
        <taxon>Eubacteriales</taxon>
        <taxon>Acutalibacteraceae</taxon>
        <taxon>Caproicibacter</taxon>
    </lineage>
</organism>
<proteinExistence type="predicted"/>
<dbReference type="OrthoDB" id="1683411at2"/>
<dbReference type="AlphaFoldDB" id="A0A6N8I270"/>